<evidence type="ECO:0000256" key="2">
    <source>
        <dbReference type="ARBA" id="ARBA00022801"/>
    </source>
</evidence>
<dbReference type="InterPro" id="IPR029052">
    <property type="entry name" value="Metallo-depent_PP-like"/>
</dbReference>
<proteinExistence type="inferred from homology"/>
<feature type="binding site" evidence="6">
    <location>
        <position position="176"/>
    </location>
    <ligand>
        <name>Fe cation</name>
        <dbReference type="ChEBI" id="CHEBI:24875"/>
        <label>2</label>
    </ligand>
</feature>
<feature type="binding site" evidence="6">
    <location>
        <position position="40"/>
    </location>
    <ligand>
        <name>Fe cation</name>
        <dbReference type="ChEBI" id="CHEBI:24875"/>
        <label>1</label>
    </ligand>
</feature>
<feature type="active site" description="Proton donor" evidence="5">
    <location>
        <position position="68"/>
    </location>
</feature>
<dbReference type="AlphaFoldDB" id="A0A2J0LGV2"/>
<evidence type="ECO:0000256" key="1">
    <source>
        <dbReference type="ARBA" id="ARBA00022723"/>
    </source>
</evidence>
<dbReference type="Gene3D" id="3.60.21.10">
    <property type="match status" value="1"/>
</dbReference>
<comment type="similarity">
    <text evidence="4">Belongs to the YmdB-like family.</text>
</comment>
<evidence type="ECO:0000256" key="4">
    <source>
        <dbReference type="ARBA" id="ARBA00061401"/>
    </source>
</evidence>
<comment type="caution">
    <text evidence="7">The sequence shown here is derived from an EMBL/GenBank/DDBJ whole genome shotgun (WGS) entry which is preliminary data.</text>
</comment>
<dbReference type="PANTHER" id="PTHR36303">
    <property type="entry name" value="2',3'-CYCLIC-NUCLEOTIDE 2'-PHOSPHODIESTERASE"/>
    <property type="match status" value="1"/>
</dbReference>
<dbReference type="NCBIfam" id="TIGR00282">
    <property type="entry name" value="TIGR00282 family metallophosphoesterase"/>
    <property type="match status" value="1"/>
</dbReference>
<keyword evidence="1 6" id="KW-0479">Metal-binding</keyword>
<evidence type="ECO:0000256" key="3">
    <source>
        <dbReference type="ARBA" id="ARBA00023004"/>
    </source>
</evidence>
<dbReference type="EMBL" id="PFGP01000121">
    <property type="protein sequence ID" value="PIW66084.1"/>
    <property type="molecule type" value="Genomic_DNA"/>
</dbReference>
<feature type="binding site" evidence="6">
    <location>
        <position position="178"/>
    </location>
    <ligand>
        <name>Fe cation</name>
        <dbReference type="ChEBI" id="CHEBI:24875"/>
        <label>1</label>
    </ligand>
</feature>
<dbReference type="SUPFAM" id="SSF56300">
    <property type="entry name" value="Metallo-dependent phosphatases"/>
    <property type="match status" value="1"/>
</dbReference>
<keyword evidence="3" id="KW-0408">Iron</keyword>
<dbReference type="GO" id="GO:0046872">
    <property type="term" value="F:metal ion binding"/>
    <property type="evidence" value="ECO:0007669"/>
    <property type="project" value="UniProtKB-KW"/>
</dbReference>
<evidence type="ECO:0000313" key="7">
    <source>
        <dbReference type="EMBL" id="PIW66084.1"/>
    </source>
</evidence>
<dbReference type="CDD" id="cd07382">
    <property type="entry name" value="MPP_DR1281"/>
    <property type="match status" value="1"/>
</dbReference>
<evidence type="ECO:0000313" key="8">
    <source>
        <dbReference type="Proteomes" id="UP000231267"/>
    </source>
</evidence>
<dbReference type="PIRSF" id="PIRSF004789">
    <property type="entry name" value="DR1281"/>
    <property type="match status" value="1"/>
</dbReference>
<gene>
    <name evidence="7" type="ORF">COW11_05170</name>
</gene>
<dbReference type="Proteomes" id="UP000231267">
    <property type="component" value="Unassembled WGS sequence"/>
</dbReference>
<dbReference type="GO" id="GO:0004113">
    <property type="term" value="F:2',3'-cyclic-nucleotide 3'-phosphodiesterase activity"/>
    <property type="evidence" value="ECO:0007669"/>
    <property type="project" value="TreeGrafter"/>
</dbReference>
<feature type="binding site" evidence="6">
    <location>
        <position position="8"/>
    </location>
    <ligand>
        <name>Fe cation</name>
        <dbReference type="ChEBI" id="CHEBI:24875"/>
        <label>1</label>
    </ligand>
</feature>
<keyword evidence="2" id="KW-0378">Hydrolase</keyword>
<sequence length="259" mass="28007">MNILFIGDIVASPGRQAIDELLGNLKKKKKIDFTIANAENAAGGSGITPDIANQLFGMGIDALTSGDHIWKKKEIYDMLDADKRILRPANYPDGDPGRGAVVIETEDGIKIGVINVLGRVFLSALECPFKTTQKLAAQIKNQTSVIIVDVHAEATSEKIALGKFLDGSVSAVIGTHTHVQTADECILPQGTAYITDAGMTGPFDSVIGRKTDQILQRFLTQMPTKFEVASGDIRLQGVVIEIDEKIGKASRIERIHERL</sequence>
<organism evidence="7 8">
    <name type="scientific">Candidatus Taenaricola geysiri</name>
    <dbReference type="NCBI Taxonomy" id="1974752"/>
    <lineage>
        <taxon>Bacteria</taxon>
        <taxon>Pseudomonadati</taxon>
        <taxon>Candidatus Omnitrophota</taxon>
        <taxon>Candidatus Taenaricola</taxon>
    </lineage>
</organism>
<name>A0A2J0LGV2_9BACT</name>
<evidence type="ECO:0000256" key="5">
    <source>
        <dbReference type="PIRSR" id="PIRSR004789-50"/>
    </source>
</evidence>
<accession>A0A2J0LGV2</accession>
<feature type="binding site" evidence="6">
    <location>
        <position position="39"/>
    </location>
    <ligand>
        <name>Fe cation</name>
        <dbReference type="ChEBI" id="CHEBI:24875"/>
        <label>1</label>
    </ligand>
</feature>
<dbReference type="FunFam" id="3.60.21.10:FF:000016">
    <property type="entry name" value="Putative metallophosphoesterase"/>
    <property type="match status" value="1"/>
</dbReference>
<dbReference type="InterPro" id="IPR005235">
    <property type="entry name" value="YmdB-like"/>
</dbReference>
<feature type="binding site" evidence="6">
    <location>
        <position position="67"/>
    </location>
    <ligand>
        <name>Fe cation</name>
        <dbReference type="ChEBI" id="CHEBI:24875"/>
        <label>2</label>
    </ligand>
</feature>
<evidence type="ECO:0000256" key="6">
    <source>
        <dbReference type="PIRSR" id="PIRSR004789-51"/>
    </source>
</evidence>
<reference evidence="7 8" key="1">
    <citation type="submission" date="2017-09" db="EMBL/GenBank/DDBJ databases">
        <title>Depth-based differentiation of microbial function through sediment-hosted aquifers and enrichment of novel symbionts in the deep terrestrial subsurface.</title>
        <authorList>
            <person name="Probst A.J."/>
            <person name="Ladd B."/>
            <person name="Jarett J.K."/>
            <person name="Geller-Mcgrath D.E."/>
            <person name="Sieber C.M."/>
            <person name="Emerson J.B."/>
            <person name="Anantharaman K."/>
            <person name="Thomas B.C."/>
            <person name="Malmstrom R."/>
            <person name="Stieglmeier M."/>
            <person name="Klingl A."/>
            <person name="Woyke T."/>
            <person name="Ryan C.M."/>
            <person name="Banfield J.F."/>
        </authorList>
    </citation>
    <scope>NUCLEOTIDE SEQUENCE [LARGE SCALE GENOMIC DNA]</scope>
    <source>
        <strain evidence="7">CG12_big_fil_rev_8_21_14_0_65_43_15</strain>
    </source>
</reference>
<dbReference type="PANTHER" id="PTHR36303:SF1">
    <property type="entry name" value="2',3'-CYCLIC-NUCLEOTIDE 2'-PHOSPHODIESTERASE"/>
    <property type="match status" value="1"/>
</dbReference>
<feature type="binding site" evidence="6">
    <location>
        <position position="39"/>
    </location>
    <ligand>
        <name>Fe cation</name>
        <dbReference type="ChEBI" id="CHEBI:24875"/>
        <label>2</label>
    </ligand>
</feature>
<protein>
    <submittedName>
        <fullName evidence="7">TIGR00282 family metallophosphoesterase</fullName>
    </submittedName>
</protein>
<dbReference type="Pfam" id="PF13277">
    <property type="entry name" value="YmdB"/>
    <property type="match status" value="1"/>
</dbReference>
<feature type="binding site" evidence="6">
    <location>
        <position position="151"/>
    </location>
    <ligand>
        <name>Fe cation</name>
        <dbReference type="ChEBI" id="CHEBI:24875"/>
        <label>2</label>
    </ligand>
</feature>